<sequence length="160" mass="18243">MQFSLIGSEFNYGQLNASKVKVYLRTGCVEILEQHQDLLGKIENDVIEIESNNENQKEIKRFILQEAVFVVSTIKPEVNGSKTAVSVYSTGVKELNNELNLDAVIKEYEEKKGLLEALTDLRKAEENKTKQQSMDSTILLLKSEVEFLRRTKLIRSDFKG</sequence>
<geneLocation type="plastid" evidence="1"/>
<dbReference type="AlphaFoldDB" id="A0A3G2R073"/>
<name>A0A3G2R073_9STRA</name>
<gene>
    <name evidence="1" type="primary">atpE</name>
</gene>
<dbReference type="EMBL" id="MH795132">
    <property type="protein sequence ID" value="AYO28659.1"/>
    <property type="molecule type" value="Genomic_DNA"/>
</dbReference>
<accession>A0A3G2R073</accession>
<evidence type="ECO:0000313" key="1">
    <source>
        <dbReference type="EMBL" id="AYO28659.1"/>
    </source>
</evidence>
<proteinExistence type="predicted"/>
<keyword evidence="1" id="KW-0934">Plastid</keyword>
<protein>
    <submittedName>
        <fullName evidence="1">ATP synthase CF1 epsilon subunit</fullName>
    </submittedName>
</protein>
<reference evidence="1" key="1">
    <citation type="submission" date="2018-08" db="EMBL/GenBank/DDBJ databases">
        <title>Comparative Plastid Genomics of Synurophyceae: Evolutionary Evidence of Lateral Gene Transfer and Inverted Repeat Dynamics.</title>
        <authorList>
            <person name="Kim J.I."/>
            <person name="Shin H."/>
            <person name="Skaloud P."/>
            <person name="Jung J."/>
            <person name="Yoon H.S."/>
            <person name="Archibald J.M."/>
            <person name="Shin W."/>
        </authorList>
    </citation>
    <scope>NUCLEOTIDE SEQUENCE</scope>
    <source>
        <strain evidence="1">CCMP1781</strain>
    </source>
</reference>
<organism evidence="1">
    <name type="scientific">Neotessella volvocina</name>
    <dbReference type="NCBI Taxonomy" id="52559"/>
    <lineage>
        <taxon>Eukaryota</taxon>
        <taxon>Sar</taxon>
        <taxon>Stramenopiles</taxon>
        <taxon>Ochrophyta</taxon>
        <taxon>Synurophyceae</taxon>
        <taxon>Synurales</taxon>
        <taxon>Neotessellaceae</taxon>
        <taxon>Neotessella</taxon>
    </lineage>
</organism>